<name>A0A8E2APJ4_9APHY</name>
<dbReference type="Pfam" id="PF02469">
    <property type="entry name" value="Fasciclin"/>
    <property type="match status" value="2"/>
</dbReference>
<organism evidence="3 4">
    <name type="scientific">Obba rivulosa</name>
    <dbReference type="NCBI Taxonomy" id="1052685"/>
    <lineage>
        <taxon>Eukaryota</taxon>
        <taxon>Fungi</taxon>
        <taxon>Dikarya</taxon>
        <taxon>Basidiomycota</taxon>
        <taxon>Agaricomycotina</taxon>
        <taxon>Agaricomycetes</taxon>
        <taxon>Polyporales</taxon>
        <taxon>Gelatoporiaceae</taxon>
        <taxon>Obba</taxon>
    </lineage>
</organism>
<feature type="chain" id="PRO_5034436769" evidence="1">
    <location>
        <begin position="20"/>
        <end position="420"/>
    </location>
</feature>
<gene>
    <name evidence="3" type="ORF">OBBRIDRAFT_296227</name>
</gene>
<dbReference type="PROSITE" id="PS50213">
    <property type="entry name" value="FAS1"/>
    <property type="match status" value="2"/>
</dbReference>
<dbReference type="InterPro" id="IPR036378">
    <property type="entry name" value="FAS1_dom_sf"/>
</dbReference>
<dbReference type="OrthoDB" id="286301at2759"/>
<proteinExistence type="predicted"/>
<dbReference type="AlphaFoldDB" id="A0A8E2APJ4"/>
<evidence type="ECO:0000313" key="4">
    <source>
        <dbReference type="Proteomes" id="UP000250043"/>
    </source>
</evidence>
<dbReference type="SMART" id="SM00554">
    <property type="entry name" value="FAS1"/>
    <property type="match status" value="2"/>
</dbReference>
<evidence type="ECO:0000313" key="3">
    <source>
        <dbReference type="EMBL" id="OCH85619.1"/>
    </source>
</evidence>
<dbReference type="Gene3D" id="2.30.180.10">
    <property type="entry name" value="FAS1 domain"/>
    <property type="match status" value="2"/>
</dbReference>
<evidence type="ECO:0000256" key="1">
    <source>
        <dbReference type="SAM" id="SignalP"/>
    </source>
</evidence>
<dbReference type="SUPFAM" id="SSF82153">
    <property type="entry name" value="FAS1 domain"/>
    <property type="match status" value="2"/>
</dbReference>
<feature type="signal peptide" evidence="1">
    <location>
        <begin position="1"/>
        <end position="19"/>
    </location>
</feature>
<dbReference type="InterPro" id="IPR000782">
    <property type="entry name" value="FAS1_domain"/>
</dbReference>
<keyword evidence="1" id="KW-0732">Signal</keyword>
<keyword evidence="4" id="KW-1185">Reference proteome</keyword>
<feature type="domain" description="FAS1" evidence="2">
    <location>
        <begin position="180"/>
        <end position="332"/>
    </location>
</feature>
<evidence type="ECO:0000259" key="2">
    <source>
        <dbReference type="PROSITE" id="PS50213"/>
    </source>
</evidence>
<dbReference type="EMBL" id="KV722573">
    <property type="protein sequence ID" value="OCH85619.1"/>
    <property type="molecule type" value="Genomic_DNA"/>
</dbReference>
<feature type="domain" description="FAS1" evidence="2">
    <location>
        <begin position="11"/>
        <end position="177"/>
    </location>
</feature>
<reference evidence="3 4" key="1">
    <citation type="submission" date="2016-07" db="EMBL/GenBank/DDBJ databases">
        <title>Draft genome of the white-rot fungus Obba rivulosa 3A-2.</title>
        <authorList>
            <consortium name="DOE Joint Genome Institute"/>
            <person name="Miettinen O."/>
            <person name="Riley R."/>
            <person name="Acob R."/>
            <person name="Barry K."/>
            <person name="Cullen D."/>
            <person name="De Vries R."/>
            <person name="Hainaut M."/>
            <person name="Hatakka A."/>
            <person name="Henrissat B."/>
            <person name="Hilden K."/>
            <person name="Kuo R."/>
            <person name="Labutti K."/>
            <person name="Lipzen A."/>
            <person name="Makela M.R."/>
            <person name="Sandor L."/>
            <person name="Spatafora J.W."/>
            <person name="Grigoriev I.V."/>
            <person name="Hibbett D.S."/>
        </authorList>
    </citation>
    <scope>NUCLEOTIDE SEQUENCE [LARGE SCALE GENOMIC DNA]</scope>
    <source>
        <strain evidence="3 4">3A-2</strain>
    </source>
</reference>
<dbReference type="InterPro" id="IPR050904">
    <property type="entry name" value="Adhesion/Biosynth-related"/>
</dbReference>
<accession>A0A8E2APJ4</accession>
<dbReference type="PANTHER" id="PTHR10900:SF77">
    <property type="entry name" value="FI19380P1"/>
    <property type="match status" value="1"/>
</dbReference>
<dbReference type="Proteomes" id="UP000250043">
    <property type="component" value="Unassembled WGS sequence"/>
</dbReference>
<sequence length="420" mass="42881">MKSAFLSAALLVAAPSAWAQSQNLTFLTGLLTTLQSANLTSLISATSTFNSSGVGQGILGDLSSGSPFVLFAPSNEAFASAPSNVTSDSGRLTDVLAYHIVSGNFSNSATTYPNVTLGRTFLNDSEVVQLEGNKAQVVAWAIRADGHIHVLNQRNDSTVVNTTSFGNITINIVDHVLIPPESLQQTVPTENATTSLTQLNTFLGTVNVPFFNSTSNSSGSISAFNLLNSGLHGFTFFAPNDSAIFASQSNLTALASNTTALNNLFYNHLINDTTVYSPQLVGQNFTSAGGEPLTFSINATGQYVTSGNTTALITQPDVLLSNGVLHVIDRVLINTGFNSGAASSALASATSAAAQSTTESQPIGFSATASLSSGVSGSGASASGSNSAAVGRFAGPGKAQMVALGATAVGVLMGALITVF</sequence>
<protein>
    <submittedName>
        <fullName evidence="3">FAS1 domain-containing protein</fullName>
    </submittedName>
</protein>
<dbReference type="PANTHER" id="PTHR10900">
    <property type="entry name" value="PERIOSTIN-RELATED"/>
    <property type="match status" value="1"/>
</dbReference>